<evidence type="ECO:0000313" key="1">
    <source>
        <dbReference type="EMBL" id="KAF6811363.1"/>
    </source>
</evidence>
<sequence length="475" mass="52094">MKVQREFLRFASPNEQRTISREDLGFYHAVIVGAVYEFGDGFSIHSPSSLFGPLTRCIEQHPFLGVVVGDCHANKSYYERPAQINLEDHVEVLDPVLGEGTKRLHAIEQVQRSDLDRPFSNEVPPWRIIVLPLANSEYFIAFSFSHMLGDGLTGPAMHRSLLNAFRSASANSPPAPSVITTPRQPLELPFDTPQRLPISWTFLLGPLIAFYFPKFLANLLGLKPQVATLDDGTWTGPPAFFDPEKCHTKIMLRLVDASAVQKALRETRLHDAKLTGFLHQAFVRGMSKALGGPDTTNFVSQTSVNMRNAVGISRDEMGEFVSGKYISHSKNLSSGPLSEEEWAAARLSTRELAEAASTLQDQPIGLLRYVTSIRSWLNGKLGQRRDCSLEVSNIGAFEDEDSAGAGKAKINLVVFSQPGHVSSAPICFNLASVKNGPLAYTVTWPTGALGINEYEEETAVSSICDSIDDAFATLA</sequence>
<dbReference type="InterPro" id="IPR010828">
    <property type="entry name" value="Atf2/Sli1-like"/>
</dbReference>
<dbReference type="Proteomes" id="UP000652219">
    <property type="component" value="Unassembled WGS sequence"/>
</dbReference>
<name>A0A8H6JEB4_9PEZI</name>
<organism evidence="1 2">
    <name type="scientific">Colletotrichum sojae</name>
    <dbReference type="NCBI Taxonomy" id="2175907"/>
    <lineage>
        <taxon>Eukaryota</taxon>
        <taxon>Fungi</taxon>
        <taxon>Dikarya</taxon>
        <taxon>Ascomycota</taxon>
        <taxon>Pezizomycotina</taxon>
        <taxon>Sordariomycetes</taxon>
        <taxon>Hypocreomycetidae</taxon>
        <taxon>Glomerellales</taxon>
        <taxon>Glomerellaceae</taxon>
        <taxon>Colletotrichum</taxon>
        <taxon>Colletotrichum orchidearum species complex</taxon>
    </lineage>
</organism>
<dbReference type="Pfam" id="PF07247">
    <property type="entry name" value="AATase"/>
    <property type="match status" value="1"/>
</dbReference>
<dbReference type="GO" id="GO:0008080">
    <property type="term" value="F:N-acetyltransferase activity"/>
    <property type="evidence" value="ECO:0007669"/>
    <property type="project" value="TreeGrafter"/>
</dbReference>
<comment type="caution">
    <text evidence="1">The sequence shown here is derived from an EMBL/GenBank/DDBJ whole genome shotgun (WGS) entry which is preliminary data.</text>
</comment>
<keyword evidence="2" id="KW-1185">Reference proteome</keyword>
<dbReference type="AlphaFoldDB" id="A0A8H6JEB4"/>
<dbReference type="PANTHER" id="PTHR28037">
    <property type="entry name" value="ALCOHOL O-ACETYLTRANSFERASE 1-RELATED"/>
    <property type="match status" value="1"/>
</dbReference>
<accession>A0A8H6JEB4</accession>
<protein>
    <submittedName>
        <fullName evidence="1">L-amino acid oxidase</fullName>
    </submittedName>
</protein>
<dbReference type="InterPro" id="IPR052058">
    <property type="entry name" value="Alcohol_O-acetyltransferase"/>
</dbReference>
<dbReference type="EMBL" id="WIGN01000075">
    <property type="protein sequence ID" value="KAF6811363.1"/>
    <property type="molecule type" value="Genomic_DNA"/>
</dbReference>
<dbReference type="PANTHER" id="PTHR28037:SF1">
    <property type="entry name" value="ALCOHOL O-ACETYLTRANSFERASE 1-RELATED"/>
    <property type="match status" value="1"/>
</dbReference>
<dbReference type="InterPro" id="IPR023213">
    <property type="entry name" value="CAT-like_dom_sf"/>
</dbReference>
<proteinExistence type="predicted"/>
<reference evidence="1 2" key="1">
    <citation type="journal article" date="2020" name="Phytopathology">
        <title>Genome Sequence Resources of Colletotrichum truncatum, C. plurivorum, C. musicola, and C. sojae: Four Species Pathogenic to Soybean (Glycine max).</title>
        <authorList>
            <person name="Rogerio F."/>
            <person name="Boufleur T.R."/>
            <person name="Ciampi-Guillardi M."/>
            <person name="Sukno S.A."/>
            <person name="Thon M.R."/>
            <person name="Massola Junior N.S."/>
            <person name="Baroncelli R."/>
        </authorList>
    </citation>
    <scope>NUCLEOTIDE SEQUENCE [LARGE SCALE GENOMIC DNA]</scope>
    <source>
        <strain evidence="1 2">LFN0009</strain>
    </source>
</reference>
<dbReference type="Gene3D" id="3.30.559.10">
    <property type="entry name" value="Chloramphenicol acetyltransferase-like domain"/>
    <property type="match status" value="1"/>
</dbReference>
<gene>
    <name evidence="1" type="ORF">CSOJ01_05792</name>
</gene>
<dbReference type="SUPFAM" id="SSF52777">
    <property type="entry name" value="CoA-dependent acyltransferases"/>
    <property type="match status" value="1"/>
</dbReference>
<evidence type="ECO:0000313" key="2">
    <source>
        <dbReference type="Proteomes" id="UP000652219"/>
    </source>
</evidence>